<name>A0A382H6Q1_9ZZZZ</name>
<accession>A0A382H6Q1</accession>
<reference evidence="2" key="1">
    <citation type="submission" date="2018-05" db="EMBL/GenBank/DDBJ databases">
        <authorList>
            <person name="Lanie J.A."/>
            <person name="Ng W.-L."/>
            <person name="Kazmierczak K.M."/>
            <person name="Andrzejewski T.M."/>
            <person name="Davidsen T.M."/>
            <person name="Wayne K.J."/>
            <person name="Tettelin H."/>
            <person name="Glass J.I."/>
            <person name="Rusch D."/>
            <person name="Podicherti R."/>
            <person name="Tsui H.-C.T."/>
            <person name="Winkler M.E."/>
        </authorList>
    </citation>
    <scope>NUCLEOTIDE SEQUENCE</scope>
</reference>
<gene>
    <name evidence="2" type="ORF">METZ01_LOCUS235830</name>
</gene>
<sequence>MVDNLKERISKIEGRKGVESGDTRGQNAASHVTPDTAQNQQAQRETSSFIDTGSAHLNAARGLNKRGNAHEKMMRKNADEFKKAKGDPEKRKGAARAAILSAMRAVAAHNAELGELNAHALTSDVSTEKDGAVFWSGHGYHDEYADSTTKRDAMHSAHNYADQTGKKALEQTPGGLQLEDEKTGALGEYGGVAKRFKYLAAPDSEGKERTQEIRQKAIESTIGKDQLANLSKDQQEELGKSSPAGGLWNRLSRRFAEGATGEVAVVHGISHDEFYKDKEGTEGKFDTTWMKQERPQLLDKGDVTGITTITP</sequence>
<dbReference type="AlphaFoldDB" id="A0A382H6Q1"/>
<proteinExistence type="predicted"/>
<protein>
    <submittedName>
        <fullName evidence="2">Uncharacterized protein</fullName>
    </submittedName>
</protein>
<evidence type="ECO:0000256" key="1">
    <source>
        <dbReference type="SAM" id="MobiDB-lite"/>
    </source>
</evidence>
<evidence type="ECO:0000313" key="2">
    <source>
        <dbReference type="EMBL" id="SVB82976.1"/>
    </source>
</evidence>
<dbReference type="EMBL" id="UINC01059497">
    <property type="protein sequence ID" value="SVB82976.1"/>
    <property type="molecule type" value="Genomic_DNA"/>
</dbReference>
<organism evidence="2">
    <name type="scientific">marine metagenome</name>
    <dbReference type="NCBI Taxonomy" id="408172"/>
    <lineage>
        <taxon>unclassified sequences</taxon>
        <taxon>metagenomes</taxon>
        <taxon>ecological metagenomes</taxon>
    </lineage>
</organism>
<feature type="compositionally biased region" description="Polar residues" evidence="1">
    <location>
        <begin position="23"/>
        <end position="51"/>
    </location>
</feature>
<feature type="region of interest" description="Disordered" evidence="1">
    <location>
        <begin position="1"/>
        <end position="53"/>
    </location>
</feature>
<feature type="non-terminal residue" evidence="2">
    <location>
        <position position="311"/>
    </location>
</feature>
<feature type="compositionally biased region" description="Basic and acidic residues" evidence="1">
    <location>
        <begin position="1"/>
        <end position="22"/>
    </location>
</feature>